<dbReference type="Proteomes" id="UP000250043">
    <property type="component" value="Unassembled WGS sequence"/>
</dbReference>
<reference evidence="1 2" key="1">
    <citation type="submission" date="2016-07" db="EMBL/GenBank/DDBJ databases">
        <title>Draft genome of the white-rot fungus Obba rivulosa 3A-2.</title>
        <authorList>
            <consortium name="DOE Joint Genome Institute"/>
            <person name="Miettinen O."/>
            <person name="Riley R."/>
            <person name="Acob R."/>
            <person name="Barry K."/>
            <person name="Cullen D."/>
            <person name="De Vries R."/>
            <person name="Hainaut M."/>
            <person name="Hatakka A."/>
            <person name="Henrissat B."/>
            <person name="Hilden K."/>
            <person name="Kuo R."/>
            <person name="Labutti K."/>
            <person name="Lipzen A."/>
            <person name="Makela M.R."/>
            <person name="Sandor L."/>
            <person name="Spatafora J.W."/>
            <person name="Grigoriev I.V."/>
            <person name="Hibbett D.S."/>
        </authorList>
    </citation>
    <scope>NUCLEOTIDE SEQUENCE [LARGE SCALE GENOMIC DNA]</scope>
    <source>
        <strain evidence="1 2">3A-2</strain>
    </source>
</reference>
<organism evidence="1 2">
    <name type="scientific">Obba rivulosa</name>
    <dbReference type="NCBI Taxonomy" id="1052685"/>
    <lineage>
        <taxon>Eukaryota</taxon>
        <taxon>Fungi</taxon>
        <taxon>Dikarya</taxon>
        <taxon>Basidiomycota</taxon>
        <taxon>Agaricomycotina</taxon>
        <taxon>Agaricomycetes</taxon>
        <taxon>Polyporales</taxon>
        <taxon>Gelatoporiaceae</taxon>
        <taxon>Obba</taxon>
    </lineage>
</organism>
<gene>
    <name evidence="1" type="ORF">OBBRIDRAFT_148185</name>
</gene>
<protein>
    <submittedName>
        <fullName evidence="1">Uncharacterized protein</fullName>
    </submittedName>
</protein>
<dbReference type="AlphaFoldDB" id="A0A8E2ATA4"/>
<evidence type="ECO:0000313" key="1">
    <source>
        <dbReference type="EMBL" id="OCH87599.1"/>
    </source>
</evidence>
<name>A0A8E2ATA4_9APHY</name>
<keyword evidence="2" id="KW-1185">Reference proteome</keyword>
<accession>A0A8E2ATA4</accession>
<dbReference type="EMBL" id="KV722480">
    <property type="protein sequence ID" value="OCH87599.1"/>
    <property type="molecule type" value="Genomic_DNA"/>
</dbReference>
<evidence type="ECO:0000313" key="2">
    <source>
        <dbReference type="Proteomes" id="UP000250043"/>
    </source>
</evidence>
<proteinExistence type="predicted"/>
<sequence>MEDSSPHHTASSSPLRPMFRQCGACVEASGTMPDRSAMDFHYTQGIIALCTLSRIYMHRVHEISRLQQRQRRLLYVTSDMHCSCRACEGIFARHRGGQTARIEDTAFYEITGASGVTRWEDGWRAKRQSCCCWVIAENAEGAFYHVAVLHIIVVSARRRGEDKMVMGLPAGGRFAQGENATKLVCASSVG</sequence>